<keyword evidence="1" id="KW-1133">Transmembrane helix</keyword>
<feature type="transmembrane region" description="Helical" evidence="1">
    <location>
        <begin position="46"/>
        <end position="66"/>
    </location>
</feature>
<organism evidence="2 3">
    <name type="scientific">Spiroplasma eriocheiris</name>
    <dbReference type="NCBI Taxonomy" id="315358"/>
    <lineage>
        <taxon>Bacteria</taxon>
        <taxon>Bacillati</taxon>
        <taxon>Mycoplasmatota</taxon>
        <taxon>Mollicutes</taxon>
        <taxon>Entomoplasmatales</taxon>
        <taxon>Spiroplasmataceae</taxon>
        <taxon>Spiroplasma</taxon>
    </lineage>
</organism>
<keyword evidence="3" id="KW-1185">Reference proteome</keyword>
<keyword evidence="1" id="KW-0472">Membrane</keyword>
<dbReference type="AlphaFoldDB" id="A0A0H3XHU4"/>
<name>A0A0H3XHU4_9MOLU</name>
<evidence type="ECO:0008006" key="4">
    <source>
        <dbReference type="Google" id="ProtNLM"/>
    </source>
</evidence>
<reference evidence="3" key="2">
    <citation type="submission" date="2015-06" db="EMBL/GenBank/DDBJ databases">
        <title>Complete genome sequence of Spiroplasma eriocheiris TDA-040725-5 (DSM 21848).</title>
        <authorList>
            <person name="Lo W.-S."/>
            <person name="Kuo C.-H."/>
        </authorList>
    </citation>
    <scope>NUCLEOTIDE SEQUENCE [LARGE SCALE GENOMIC DNA]</scope>
    <source>
        <strain evidence="3">TDA-040725-5</strain>
    </source>
</reference>
<sequence length="69" mass="8289">MAGWLSICLFLSLAAMIVSLIVWFRKKRIQKKYEVETSHNRLMRRCSFYFIFTCLGIFIILLIIYFCTK</sequence>
<protein>
    <recommendedName>
        <fullName evidence="4">Transmembrane protein</fullName>
    </recommendedName>
</protein>
<dbReference type="Proteomes" id="UP000035661">
    <property type="component" value="Chromosome"/>
</dbReference>
<dbReference type="STRING" id="315358.SERIO_v1c03850"/>
<evidence type="ECO:0000313" key="2">
    <source>
        <dbReference type="EMBL" id="AKM53965.1"/>
    </source>
</evidence>
<dbReference type="EMBL" id="CP011856">
    <property type="protein sequence ID" value="AKM53965.1"/>
    <property type="molecule type" value="Genomic_DNA"/>
</dbReference>
<keyword evidence="1" id="KW-0812">Transmembrane</keyword>
<feature type="transmembrane region" description="Helical" evidence="1">
    <location>
        <begin position="6"/>
        <end position="25"/>
    </location>
</feature>
<evidence type="ECO:0000313" key="3">
    <source>
        <dbReference type="Proteomes" id="UP000035661"/>
    </source>
</evidence>
<dbReference type="RefSeq" id="WP_148553407.1">
    <property type="nucleotide sequence ID" value="NZ_CP011856.1"/>
</dbReference>
<gene>
    <name evidence="2" type="ORF">SERIO_v1c03850</name>
</gene>
<reference evidence="2 3" key="1">
    <citation type="journal article" date="2015" name="Genome Biol. Evol.">
        <title>Found and Lost: The Fates of Horizontally Acquired Genes in Arthropod-Symbiotic Spiroplasma.</title>
        <authorList>
            <person name="Lo W.S."/>
            <person name="Gasparich G.E."/>
            <person name="Kuo C.H."/>
        </authorList>
    </citation>
    <scope>NUCLEOTIDE SEQUENCE [LARGE SCALE GENOMIC DNA]</scope>
    <source>
        <strain evidence="3">TDA-040725-5</strain>
    </source>
</reference>
<accession>A0A0H3XHU4</accession>
<dbReference type="PATRIC" id="fig|743698.3.peg.386"/>
<dbReference type="KEGG" id="seri:SERIO_v1c03850"/>
<proteinExistence type="predicted"/>
<evidence type="ECO:0000256" key="1">
    <source>
        <dbReference type="SAM" id="Phobius"/>
    </source>
</evidence>